<name>A0A2Z6QYK7_9GLOM</name>
<dbReference type="EMBL" id="BEXD01001347">
    <property type="protein sequence ID" value="GBB93672.1"/>
    <property type="molecule type" value="Genomic_DNA"/>
</dbReference>
<reference evidence="1 3" key="1">
    <citation type="submission" date="2017-11" db="EMBL/GenBank/DDBJ databases">
        <title>The genome of Rhizophagus clarus HR1 reveals common genetic basis of auxotrophy among arbuscular mycorrhizal fungi.</title>
        <authorList>
            <person name="Kobayashi Y."/>
        </authorList>
    </citation>
    <scope>NUCLEOTIDE SEQUENCE [LARGE SCALE GENOMIC DNA]</scope>
    <source>
        <strain evidence="1 3">HR1</strain>
    </source>
</reference>
<reference evidence="2" key="2">
    <citation type="submission" date="2019-10" db="EMBL/GenBank/DDBJ databases">
        <title>Conservation and host-specific expression of non-tandemly repeated heterogenous ribosome RNA gene in arbuscular mycorrhizal fungi.</title>
        <authorList>
            <person name="Maeda T."/>
            <person name="Kobayashi Y."/>
            <person name="Nakagawa T."/>
            <person name="Ezawa T."/>
            <person name="Yamaguchi K."/>
            <person name="Bino T."/>
            <person name="Nishimoto Y."/>
            <person name="Shigenobu S."/>
            <person name="Kawaguchi M."/>
        </authorList>
    </citation>
    <scope>NUCLEOTIDE SEQUENCE</scope>
    <source>
        <strain evidence="2">HR1</strain>
    </source>
</reference>
<dbReference type="AlphaFoldDB" id="A0A2Z6QYK7"/>
<evidence type="ECO:0000313" key="3">
    <source>
        <dbReference type="Proteomes" id="UP000247702"/>
    </source>
</evidence>
<dbReference type="SUPFAM" id="SSF54277">
    <property type="entry name" value="CAD &amp; PB1 domains"/>
    <property type="match status" value="1"/>
</dbReference>
<evidence type="ECO:0008006" key="4">
    <source>
        <dbReference type="Google" id="ProtNLM"/>
    </source>
</evidence>
<evidence type="ECO:0000313" key="2">
    <source>
        <dbReference type="EMBL" id="GET00183.1"/>
    </source>
</evidence>
<dbReference type="Proteomes" id="UP000615446">
    <property type="component" value="Unassembled WGS sequence"/>
</dbReference>
<dbReference type="EMBL" id="BLAL01000285">
    <property type="protein sequence ID" value="GET00183.1"/>
    <property type="molecule type" value="Genomic_DNA"/>
</dbReference>
<sequence>MSFEGGSLLDSPLDDDFYDDKNDNEYHDVSSSNRSISNSPLKIWHHQFLKIDFRIVNNERMVQKSILFLRYITLELCIAIQYTEIVIPLNQVRKFQLASNRNIYLELKTDFVRYYYNNPKGLIGTRIPISKDPTNVTEGENIFVFTPADRVDINTLKFFEEGVRQLIIHQIQHQHKLNEQIVQVSEINSLIYIGDEKDQIESFNSNITGDSKEAILLTCNFINKKHSLRVSKESSFNDVLTTIRDRYQVNINPNIITYRNQVNDKINLIEEEDWNAAKWEYEMTKANKIDLYFF</sequence>
<organism evidence="1 3">
    <name type="scientific">Rhizophagus clarus</name>
    <dbReference type="NCBI Taxonomy" id="94130"/>
    <lineage>
        <taxon>Eukaryota</taxon>
        <taxon>Fungi</taxon>
        <taxon>Fungi incertae sedis</taxon>
        <taxon>Mucoromycota</taxon>
        <taxon>Glomeromycotina</taxon>
        <taxon>Glomeromycetes</taxon>
        <taxon>Glomerales</taxon>
        <taxon>Glomeraceae</taxon>
        <taxon>Rhizophagus</taxon>
    </lineage>
</organism>
<evidence type="ECO:0000313" key="1">
    <source>
        <dbReference type="EMBL" id="GBB93672.1"/>
    </source>
</evidence>
<protein>
    <recommendedName>
        <fullName evidence="4">PB1 domain-containing protein</fullName>
    </recommendedName>
</protein>
<keyword evidence="3" id="KW-1185">Reference proteome</keyword>
<gene>
    <name evidence="2" type="ORF">RCL2_002665400</name>
    <name evidence="1" type="ORF">RclHR1_02210007</name>
</gene>
<accession>A0A2Z6QYK7</accession>
<comment type="caution">
    <text evidence="1">The sequence shown here is derived from an EMBL/GenBank/DDBJ whole genome shotgun (WGS) entry which is preliminary data.</text>
</comment>
<dbReference type="Proteomes" id="UP000247702">
    <property type="component" value="Unassembled WGS sequence"/>
</dbReference>
<dbReference type="OrthoDB" id="2359582at2759"/>
<proteinExistence type="predicted"/>